<evidence type="ECO:0000313" key="3">
    <source>
        <dbReference type="Proteomes" id="UP001151287"/>
    </source>
</evidence>
<evidence type="ECO:0000259" key="1">
    <source>
        <dbReference type="Pfam" id="PF24758"/>
    </source>
</evidence>
<dbReference type="AlphaFoldDB" id="A0A9Q0CPC7"/>
<reference evidence="2" key="1">
    <citation type="journal article" date="2022" name="Cell">
        <title>Repeat-based holocentromeres influence genome architecture and karyotype evolution.</title>
        <authorList>
            <person name="Hofstatter P.G."/>
            <person name="Thangavel G."/>
            <person name="Lux T."/>
            <person name="Neumann P."/>
            <person name="Vondrak T."/>
            <person name="Novak P."/>
            <person name="Zhang M."/>
            <person name="Costa L."/>
            <person name="Castellani M."/>
            <person name="Scott A."/>
            <person name="Toegelov H."/>
            <person name="Fuchs J."/>
            <person name="Mata-Sucre Y."/>
            <person name="Dias Y."/>
            <person name="Vanzela A.L.L."/>
            <person name="Huettel B."/>
            <person name="Almeida C.C.S."/>
            <person name="Simkova H."/>
            <person name="Souza G."/>
            <person name="Pedrosa-Harand A."/>
            <person name="Macas J."/>
            <person name="Mayer K.F.X."/>
            <person name="Houben A."/>
            <person name="Marques A."/>
        </authorList>
    </citation>
    <scope>NUCLEOTIDE SEQUENCE</scope>
    <source>
        <strain evidence="2">RhyBre1mFocal</strain>
    </source>
</reference>
<dbReference type="SUPFAM" id="SSF52047">
    <property type="entry name" value="RNI-like"/>
    <property type="match status" value="1"/>
</dbReference>
<name>A0A9Q0CPC7_9POAL</name>
<evidence type="ECO:0000313" key="2">
    <source>
        <dbReference type="EMBL" id="KAJ1697630.1"/>
    </source>
</evidence>
<accession>A0A9Q0CPC7</accession>
<protein>
    <recommendedName>
        <fullName evidence="1">F-box/LRR-repeat protein 15/At3g58940/PEG3-like LRR domain-containing protein</fullName>
    </recommendedName>
</protein>
<dbReference type="Gene3D" id="3.80.10.10">
    <property type="entry name" value="Ribonuclease Inhibitor"/>
    <property type="match status" value="1"/>
</dbReference>
<gene>
    <name evidence="2" type="ORF">LUZ63_006142</name>
</gene>
<dbReference type="EMBL" id="JAMQYH010000002">
    <property type="protein sequence ID" value="KAJ1697630.1"/>
    <property type="molecule type" value="Genomic_DNA"/>
</dbReference>
<keyword evidence="3" id="KW-1185">Reference proteome</keyword>
<dbReference type="Proteomes" id="UP001151287">
    <property type="component" value="Unassembled WGS sequence"/>
</dbReference>
<dbReference type="InterPro" id="IPR032675">
    <property type="entry name" value="LRR_dom_sf"/>
</dbReference>
<dbReference type="OrthoDB" id="1163429at2759"/>
<dbReference type="InterPro" id="IPR055411">
    <property type="entry name" value="LRR_FXL15/At3g58940/PEG3-like"/>
</dbReference>
<comment type="caution">
    <text evidence="2">The sequence shown here is derived from an EMBL/GenBank/DDBJ whole genome shotgun (WGS) entry which is preliminary data.</text>
</comment>
<dbReference type="PANTHER" id="PTHR31639:SF285">
    <property type="entry name" value="OS01G0730200 PROTEIN"/>
    <property type="match status" value="1"/>
</dbReference>
<proteinExistence type="predicted"/>
<dbReference type="PANTHER" id="PTHR31639">
    <property type="entry name" value="F-BOX PROTEIN-LIKE"/>
    <property type="match status" value="1"/>
</dbReference>
<feature type="domain" description="F-box/LRR-repeat protein 15/At3g58940/PEG3-like LRR" evidence="1">
    <location>
        <begin position="26"/>
        <end position="135"/>
    </location>
</feature>
<organism evidence="2 3">
    <name type="scientific">Rhynchospora breviuscula</name>
    <dbReference type="NCBI Taxonomy" id="2022672"/>
    <lineage>
        <taxon>Eukaryota</taxon>
        <taxon>Viridiplantae</taxon>
        <taxon>Streptophyta</taxon>
        <taxon>Embryophyta</taxon>
        <taxon>Tracheophyta</taxon>
        <taxon>Spermatophyta</taxon>
        <taxon>Magnoliopsida</taxon>
        <taxon>Liliopsida</taxon>
        <taxon>Poales</taxon>
        <taxon>Cyperaceae</taxon>
        <taxon>Cyperoideae</taxon>
        <taxon>Rhynchosporeae</taxon>
        <taxon>Rhynchospora</taxon>
    </lineage>
</organism>
<sequence>MVLLLHQGPICKFYLSSKDLNLAPIERWILVLSRNGLEEIHICGFSIWRMPYCFFTIQSLKTVDLQNCILKLSHTFCGLKLLQSLHLNSCTISDDDFEKLVSSCPLLENLYLLYMSVGTVKINSPNLKLVNFNEGIDLKYIHLITPGLIEADLSFLELSNDKIDYGKCLIDMFGSLSKIERLHLGCDVLRYLKRGNNLELPLKFDHLKELYMQLYVED</sequence>
<dbReference type="Pfam" id="PF24758">
    <property type="entry name" value="LRR_At5g56370"/>
    <property type="match status" value="1"/>
</dbReference>